<dbReference type="Proteomes" id="UP000598971">
    <property type="component" value="Unassembled WGS sequence"/>
</dbReference>
<sequence>MSFVYKLYQSLLSNTEHIAITDGNVQISYQQLLQKSLAIAQAIQANEYKGGCIAIVVEDGITHISAILGIVFSGNYYLSVTKDNQHFLADQSGLHIKAIITDDAGVIAGLEQIPHLQTAQIFNTTKAPLEILAANYTNEMPFCAFSTSGSTGSPKIVIHAAENIDNDTMRQIVSNNITAADRIDLVFSFSFSASLACIFPALLAGATICMFNIKKEGIHQLKQFWQKQYISFSTLSVSSFRTLFALHHSFTDVPHIRFISIGAEPVTDEDVQLFTHQFLPGTILQISYATTETRTITEVKITNGQNAGNFLTSAGKVVQGKAIVILDKQGNACAANTVGEIAVHSAYIARAYAGNAAATAQAFSINGKQITYHTGDMGYINNEGYLFITGRKYFTSKINGIQINLQFIEKTIQQITHATQVAAIIQTGITGVKQIKIYFQSPHQPDIEKLKEQLRNLLPESHLPHSFTRIDHLPVTHTGKLDRKSLEKLVLGNATTPNAMEQLGSVEQTIVDVFNQVLGIQHTSLNSNYFTDLGGDSLNCFVCIHQLEKQLNTQIPNHAIFTCPTPLLLAKYLSYNLFQNSITHQYINQYIPGRKTICFIDLQNAGTYQHCFQNKALASYNLLVIGINIFAIADFNNARAATQIMEQCLSVLSTQNGLILVGYSFWGYMAFQLSAKLPNAQLLVMIDTPHYFNYALYTNNTKTQTIKNILTTAISQKSWQLPWQAIQMHRQKKRAINSQKINGANYSNGINYLVQYGHQLNTNTPILFIKSLEHIGHKQHGSNWQPHSSKKLIQKTIYCNHQQLMQPKNAAQIVDLIVQQLQ</sequence>
<organism evidence="3 4">
    <name type="scientific">Limnovirga soli</name>
    <dbReference type="NCBI Taxonomy" id="2656915"/>
    <lineage>
        <taxon>Bacteria</taxon>
        <taxon>Pseudomonadati</taxon>
        <taxon>Bacteroidota</taxon>
        <taxon>Chitinophagia</taxon>
        <taxon>Chitinophagales</taxon>
        <taxon>Chitinophagaceae</taxon>
        <taxon>Limnovirga</taxon>
    </lineage>
</organism>
<gene>
    <name evidence="3" type="ORF">GD597_21410</name>
</gene>
<dbReference type="Gene3D" id="3.40.50.1820">
    <property type="entry name" value="alpha/beta hydrolase"/>
    <property type="match status" value="1"/>
</dbReference>
<evidence type="ECO:0000256" key="1">
    <source>
        <dbReference type="SAM" id="Phobius"/>
    </source>
</evidence>
<dbReference type="SUPFAM" id="SSF47336">
    <property type="entry name" value="ACP-like"/>
    <property type="match status" value="1"/>
</dbReference>
<evidence type="ECO:0000313" key="4">
    <source>
        <dbReference type="Proteomes" id="UP000598971"/>
    </source>
</evidence>
<comment type="caution">
    <text evidence="3">The sequence shown here is derived from an EMBL/GenBank/DDBJ whole genome shotgun (WGS) entry which is preliminary data.</text>
</comment>
<keyword evidence="1" id="KW-0472">Membrane</keyword>
<dbReference type="InterPro" id="IPR042099">
    <property type="entry name" value="ANL_N_sf"/>
</dbReference>
<accession>A0A8J8FLH2</accession>
<dbReference type="InterPro" id="IPR000873">
    <property type="entry name" value="AMP-dep_synth/lig_dom"/>
</dbReference>
<keyword evidence="1" id="KW-0812">Transmembrane</keyword>
<evidence type="ECO:0000259" key="2">
    <source>
        <dbReference type="PROSITE" id="PS50075"/>
    </source>
</evidence>
<dbReference type="SUPFAM" id="SSF53474">
    <property type="entry name" value="alpha/beta-Hydrolases"/>
    <property type="match status" value="1"/>
</dbReference>
<dbReference type="GO" id="GO:0043041">
    <property type="term" value="P:amino acid activation for nonribosomal peptide biosynthetic process"/>
    <property type="evidence" value="ECO:0007669"/>
    <property type="project" value="TreeGrafter"/>
</dbReference>
<dbReference type="RefSeq" id="WP_171609991.1">
    <property type="nucleotide sequence ID" value="NZ_WHPF01000026.1"/>
</dbReference>
<name>A0A8J8FLH2_9BACT</name>
<keyword evidence="4" id="KW-1185">Reference proteome</keyword>
<dbReference type="AlphaFoldDB" id="A0A8J8FLH2"/>
<dbReference type="Pfam" id="PF00501">
    <property type="entry name" value="AMP-binding"/>
    <property type="match status" value="1"/>
</dbReference>
<reference evidence="3" key="1">
    <citation type="submission" date="2019-10" db="EMBL/GenBank/DDBJ databases">
        <title>Draft genome sequence of Panacibacter sp. KCS-6.</title>
        <authorList>
            <person name="Yim K.J."/>
        </authorList>
    </citation>
    <scope>NUCLEOTIDE SEQUENCE</scope>
    <source>
        <strain evidence="3">KCS-6</strain>
    </source>
</reference>
<dbReference type="SUPFAM" id="SSF56801">
    <property type="entry name" value="Acetyl-CoA synthetase-like"/>
    <property type="match status" value="1"/>
</dbReference>
<dbReference type="PROSITE" id="PS50075">
    <property type="entry name" value="CARRIER"/>
    <property type="match status" value="1"/>
</dbReference>
<dbReference type="InterPro" id="IPR029058">
    <property type="entry name" value="AB_hydrolase_fold"/>
</dbReference>
<keyword evidence="1" id="KW-1133">Transmembrane helix</keyword>
<protein>
    <submittedName>
        <fullName evidence="3">AMP-binding protein</fullName>
    </submittedName>
</protein>
<dbReference type="Gene3D" id="1.10.1200.10">
    <property type="entry name" value="ACP-like"/>
    <property type="match status" value="1"/>
</dbReference>
<dbReference type="EMBL" id="WHPF01000026">
    <property type="protein sequence ID" value="NNV58036.1"/>
    <property type="molecule type" value="Genomic_DNA"/>
</dbReference>
<dbReference type="GO" id="GO:0005737">
    <property type="term" value="C:cytoplasm"/>
    <property type="evidence" value="ECO:0007669"/>
    <property type="project" value="TreeGrafter"/>
</dbReference>
<dbReference type="GO" id="GO:0031177">
    <property type="term" value="F:phosphopantetheine binding"/>
    <property type="evidence" value="ECO:0007669"/>
    <property type="project" value="TreeGrafter"/>
</dbReference>
<dbReference type="PANTHER" id="PTHR45527">
    <property type="entry name" value="NONRIBOSOMAL PEPTIDE SYNTHETASE"/>
    <property type="match status" value="1"/>
</dbReference>
<dbReference type="InterPro" id="IPR036736">
    <property type="entry name" value="ACP-like_sf"/>
</dbReference>
<feature type="transmembrane region" description="Helical" evidence="1">
    <location>
        <begin position="185"/>
        <end position="208"/>
    </location>
</feature>
<dbReference type="Gene3D" id="3.30.300.30">
    <property type="match status" value="1"/>
</dbReference>
<dbReference type="InterPro" id="IPR009081">
    <property type="entry name" value="PP-bd_ACP"/>
</dbReference>
<proteinExistence type="predicted"/>
<dbReference type="GO" id="GO:0044550">
    <property type="term" value="P:secondary metabolite biosynthetic process"/>
    <property type="evidence" value="ECO:0007669"/>
    <property type="project" value="TreeGrafter"/>
</dbReference>
<dbReference type="InterPro" id="IPR045851">
    <property type="entry name" value="AMP-bd_C_sf"/>
</dbReference>
<evidence type="ECO:0000313" key="3">
    <source>
        <dbReference type="EMBL" id="NNV58036.1"/>
    </source>
</evidence>
<dbReference type="Pfam" id="PF00550">
    <property type="entry name" value="PP-binding"/>
    <property type="match status" value="1"/>
</dbReference>
<dbReference type="PANTHER" id="PTHR45527:SF1">
    <property type="entry name" value="FATTY ACID SYNTHASE"/>
    <property type="match status" value="1"/>
</dbReference>
<feature type="domain" description="Carrier" evidence="2">
    <location>
        <begin position="501"/>
        <end position="577"/>
    </location>
</feature>
<dbReference type="Gene3D" id="3.40.50.12780">
    <property type="entry name" value="N-terminal domain of ligase-like"/>
    <property type="match status" value="1"/>
</dbReference>